<feature type="non-terminal residue" evidence="1">
    <location>
        <position position="218"/>
    </location>
</feature>
<evidence type="ECO:0000313" key="2">
    <source>
        <dbReference type="Proteomes" id="UP001254608"/>
    </source>
</evidence>
<proteinExistence type="predicted"/>
<gene>
    <name evidence="1" type="ORF">RM530_17295</name>
</gene>
<dbReference type="EMBL" id="JAVRIC010000035">
    <property type="protein sequence ID" value="MDT0499101.1"/>
    <property type="molecule type" value="Genomic_DNA"/>
</dbReference>
<accession>A0ABU2WMK1</accession>
<dbReference type="Pfam" id="PF09997">
    <property type="entry name" value="DUF2238"/>
    <property type="match status" value="1"/>
</dbReference>
<name>A0ABU2WMK1_9GAMM</name>
<organism evidence="1 2">
    <name type="scientific">Banduia mediterranea</name>
    <dbReference type="NCBI Taxonomy" id="3075609"/>
    <lineage>
        <taxon>Bacteria</taxon>
        <taxon>Pseudomonadati</taxon>
        <taxon>Pseudomonadota</taxon>
        <taxon>Gammaproteobacteria</taxon>
        <taxon>Nevskiales</taxon>
        <taxon>Algiphilaceae</taxon>
        <taxon>Banduia</taxon>
    </lineage>
</organism>
<comment type="caution">
    <text evidence="1">The sequence shown here is derived from an EMBL/GenBank/DDBJ whole genome shotgun (WGS) entry which is preliminary data.</text>
</comment>
<dbReference type="InterPro" id="IPR014509">
    <property type="entry name" value="YjdF-like"/>
</dbReference>
<keyword evidence="2" id="KW-1185">Reference proteome</keyword>
<dbReference type="RefSeq" id="WP_311366509.1">
    <property type="nucleotide sequence ID" value="NZ_JAVRIC010000035.1"/>
</dbReference>
<protein>
    <submittedName>
        <fullName evidence="1">DUF2238 domain-containing protein</fullName>
    </submittedName>
</protein>
<dbReference type="Proteomes" id="UP001254608">
    <property type="component" value="Unassembled WGS sequence"/>
</dbReference>
<dbReference type="PIRSF" id="PIRSF020606">
    <property type="entry name" value="UCP020606"/>
    <property type="match status" value="1"/>
</dbReference>
<evidence type="ECO:0000313" key="1">
    <source>
        <dbReference type="EMBL" id="MDT0499101.1"/>
    </source>
</evidence>
<reference evidence="1 2" key="1">
    <citation type="submission" date="2023-09" db="EMBL/GenBank/DDBJ databases">
        <authorList>
            <person name="Rey-Velasco X."/>
        </authorList>
    </citation>
    <scope>NUCLEOTIDE SEQUENCE [LARGE SCALE GENOMIC DNA]</scope>
    <source>
        <strain evidence="1 2">W345</strain>
    </source>
</reference>
<dbReference type="InterPro" id="IPR058534">
    <property type="entry name" value="YjdF"/>
</dbReference>
<sequence length="218" mass="24302">MNTRPAPARTATDAPPRADRTAQAFALTFAAVWLACAWKPAYRQDWALENLLALAAVWGLLRLHRRRPLSHAAYAMLLAFGIAHELGAHYTYSEVPYERWSQAVFGISLNDLLGLSRNHYDRVVHFLFGLLWYRPLRELLDRRLPAQSAVSRFAPVTVVATVSLVYELIEWSVAMIFGGDLGQAYLGMQGDVWDSQKDSGLALAGALIAWAVGLIHSR</sequence>